<feature type="transmembrane region" description="Helical" evidence="1">
    <location>
        <begin position="77"/>
        <end position="98"/>
    </location>
</feature>
<feature type="transmembrane region" description="Helical" evidence="1">
    <location>
        <begin position="130"/>
        <end position="152"/>
    </location>
</feature>
<dbReference type="InterPro" id="IPR010898">
    <property type="entry name" value="Hpre_diP_synth_I"/>
</dbReference>
<keyword evidence="1" id="KW-1133">Transmembrane helix</keyword>
<dbReference type="Pfam" id="PF07456">
    <property type="entry name" value="Hpre_diP_synt_I"/>
    <property type="match status" value="1"/>
</dbReference>
<dbReference type="PATRIC" id="fig|688269.3.peg.849"/>
<dbReference type="AlphaFoldDB" id="F7YY88"/>
<dbReference type="InterPro" id="IPR014535">
    <property type="entry name" value="Hpre_diP_synt_I"/>
</dbReference>
<dbReference type="Proteomes" id="UP000006804">
    <property type="component" value="Chromosome"/>
</dbReference>
<dbReference type="PIRSF" id="PIRSF027391">
    <property type="entry name" value="Hpre_diP_synt_I"/>
    <property type="match status" value="1"/>
</dbReference>
<dbReference type="Gene3D" id="1.10.1760.20">
    <property type="match status" value="1"/>
</dbReference>
<dbReference type="EMBL" id="CP002351">
    <property type="protein sequence ID" value="AEH50909.1"/>
    <property type="molecule type" value="Genomic_DNA"/>
</dbReference>
<accession>F7YY88</accession>
<dbReference type="OrthoDB" id="9799095at2"/>
<proteinExistence type="predicted"/>
<gene>
    <name evidence="2" type="ORF">Theth_0825</name>
</gene>
<protein>
    <submittedName>
        <fullName evidence="2">Heptaprenyl diphosphate synthase component I</fullName>
    </submittedName>
</protein>
<feature type="transmembrane region" description="Helical" evidence="1">
    <location>
        <begin position="7"/>
        <end position="29"/>
    </location>
</feature>
<dbReference type="RefSeq" id="WP_013932131.1">
    <property type="nucleotide sequence ID" value="NC_015707.1"/>
</dbReference>
<sequence>MVKVKKLVYASVLIALGSMMYIFESIIPFPIPFGKWGFSNFVVLFSATVFDLKTTLLVAIGKSVFGNLIAGHVFDPVFVLSFCGSLSAAFIQFAAWRIKFFGLAGVSLLGSIGNNLTQALVGMAVLKSSAFLILLPWMLILGIPGAFANAMIVKKVKEYATEVDFGFNFSKEKKAFENFSQGIRNCRSTNSRDT</sequence>
<evidence type="ECO:0000313" key="2">
    <source>
        <dbReference type="EMBL" id="AEH50909.1"/>
    </source>
</evidence>
<keyword evidence="1" id="KW-0812">Transmembrane</keyword>
<keyword evidence="1" id="KW-0472">Membrane</keyword>
<dbReference type="KEGG" id="tta:Theth_0825"/>
<evidence type="ECO:0000256" key="1">
    <source>
        <dbReference type="SAM" id="Phobius"/>
    </source>
</evidence>
<organism evidence="2 3">
    <name type="scientific">Pseudothermotoga thermarum DSM 5069</name>
    <dbReference type="NCBI Taxonomy" id="688269"/>
    <lineage>
        <taxon>Bacteria</taxon>
        <taxon>Thermotogati</taxon>
        <taxon>Thermotogota</taxon>
        <taxon>Thermotogae</taxon>
        <taxon>Thermotogales</taxon>
        <taxon>Thermotogaceae</taxon>
        <taxon>Pseudothermotoga</taxon>
    </lineage>
</organism>
<dbReference type="HOGENOM" id="CLU_108933_0_0_0"/>
<evidence type="ECO:0000313" key="3">
    <source>
        <dbReference type="Proteomes" id="UP000006804"/>
    </source>
</evidence>
<name>F7YY88_9THEM</name>
<dbReference type="eggNOG" id="COG4769">
    <property type="taxonomic scope" value="Bacteria"/>
</dbReference>
<keyword evidence="3" id="KW-1185">Reference proteome</keyword>
<dbReference type="STRING" id="688269.Theth_0825"/>
<reference evidence="2 3" key="1">
    <citation type="submission" date="2010-11" db="EMBL/GenBank/DDBJ databases">
        <title>The complete genome of Thermotoga thermarum DSM 5069.</title>
        <authorList>
            <consortium name="US DOE Joint Genome Institute (JGI-PGF)"/>
            <person name="Lucas S."/>
            <person name="Copeland A."/>
            <person name="Lapidus A."/>
            <person name="Bruce D."/>
            <person name="Goodwin L."/>
            <person name="Pitluck S."/>
            <person name="Kyrpides N."/>
            <person name="Mavromatis K."/>
            <person name="Ivanova N."/>
            <person name="Zeytun A."/>
            <person name="Brettin T."/>
            <person name="Detter J.C."/>
            <person name="Tapia R."/>
            <person name="Han C."/>
            <person name="Land M."/>
            <person name="Hauser L."/>
            <person name="Markowitz V."/>
            <person name="Cheng J.-F."/>
            <person name="Hugenholtz P."/>
            <person name="Woyke T."/>
            <person name="Wu D."/>
            <person name="Spring S."/>
            <person name="Schroeder M."/>
            <person name="Brambilla E."/>
            <person name="Klenk H.-P."/>
            <person name="Eisen J.A."/>
        </authorList>
    </citation>
    <scope>NUCLEOTIDE SEQUENCE [LARGE SCALE GENOMIC DNA]</scope>
    <source>
        <strain evidence="2 3">DSM 5069</strain>
    </source>
</reference>